<evidence type="ECO:0008006" key="2">
    <source>
        <dbReference type="Google" id="ProtNLM"/>
    </source>
</evidence>
<proteinExistence type="predicted"/>
<evidence type="ECO:0000313" key="1">
    <source>
        <dbReference type="EMBL" id="KKM06468.1"/>
    </source>
</evidence>
<dbReference type="InterPro" id="IPR021146">
    <property type="entry name" value="Phage_gp6-like_head-tail"/>
</dbReference>
<dbReference type="CDD" id="cd08054">
    <property type="entry name" value="gp6"/>
    <property type="match status" value="1"/>
</dbReference>
<dbReference type="EMBL" id="LAZR01015987">
    <property type="protein sequence ID" value="KKM06468.1"/>
    <property type="molecule type" value="Genomic_DNA"/>
</dbReference>
<sequence length="203" mass="22501">MALSPHALVDLDDLKTELTLVSADADRLLEDLINAATAQIETFTRRRLKARTYKPTGAGAGEVNLKLNGDERISTTKFLFPEYPLNSIAALVIKDADLKDPNTLDVATDLVFVPETGLVVLINGDSWKKGIQNIEATFNAGEVPDDLERAARMLVKWMYLSTDRHRSGISSISTEGQTVSYIQRAMPPDIEFMLQKYVRPLHG</sequence>
<comment type="caution">
    <text evidence="1">The sequence shown here is derived from an EMBL/GenBank/DDBJ whole genome shotgun (WGS) entry which is preliminary data.</text>
</comment>
<dbReference type="Pfam" id="PF05135">
    <property type="entry name" value="Phage_connect_1"/>
    <property type="match status" value="1"/>
</dbReference>
<dbReference type="Gene3D" id="1.10.3230.30">
    <property type="entry name" value="Phage gp6-like head-tail connector protein"/>
    <property type="match status" value="1"/>
</dbReference>
<name>A0A0F9K5J3_9ZZZZ</name>
<dbReference type="AlphaFoldDB" id="A0A0F9K5J3"/>
<accession>A0A0F9K5J3</accession>
<reference evidence="1" key="1">
    <citation type="journal article" date="2015" name="Nature">
        <title>Complex archaea that bridge the gap between prokaryotes and eukaryotes.</title>
        <authorList>
            <person name="Spang A."/>
            <person name="Saw J.H."/>
            <person name="Jorgensen S.L."/>
            <person name="Zaremba-Niedzwiedzka K."/>
            <person name="Martijn J."/>
            <person name="Lind A.E."/>
            <person name="van Eijk R."/>
            <person name="Schleper C."/>
            <person name="Guy L."/>
            <person name="Ettema T.J."/>
        </authorList>
    </citation>
    <scope>NUCLEOTIDE SEQUENCE</scope>
</reference>
<organism evidence="1">
    <name type="scientific">marine sediment metagenome</name>
    <dbReference type="NCBI Taxonomy" id="412755"/>
    <lineage>
        <taxon>unclassified sequences</taxon>
        <taxon>metagenomes</taxon>
        <taxon>ecological metagenomes</taxon>
    </lineage>
</organism>
<gene>
    <name evidence="1" type="ORF">LCGC14_1743690</name>
</gene>
<protein>
    <recommendedName>
        <fullName evidence="2">Phage gp6-like head-tail connector protein</fullName>
    </recommendedName>
</protein>